<dbReference type="SUPFAM" id="SSF50370">
    <property type="entry name" value="Ricin B-like lectins"/>
    <property type="match status" value="1"/>
</dbReference>
<dbReference type="RefSeq" id="WP_189080706.1">
    <property type="nucleotide sequence ID" value="NZ_BMMX01000018.1"/>
</dbReference>
<dbReference type="Gene3D" id="2.80.10.50">
    <property type="match status" value="2"/>
</dbReference>
<evidence type="ECO:0000256" key="2">
    <source>
        <dbReference type="SAM" id="SignalP"/>
    </source>
</evidence>
<dbReference type="InterPro" id="IPR002594">
    <property type="entry name" value="GH12"/>
</dbReference>
<keyword evidence="5" id="KW-1185">Reference proteome</keyword>
<dbReference type="Pfam" id="PF00652">
    <property type="entry name" value="Ricin_B_lectin"/>
    <property type="match status" value="1"/>
</dbReference>
<gene>
    <name evidence="4" type="ORF">GCM10012284_39380</name>
</gene>
<comment type="similarity">
    <text evidence="1">Belongs to the glycosyl hydrolase 12 (cellulase H) family.</text>
</comment>
<feature type="domain" description="Ricin B lectin" evidence="3">
    <location>
        <begin position="265"/>
        <end position="397"/>
    </location>
</feature>
<accession>A0A8J3FQH8</accession>
<dbReference type="GO" id="GO:0008810">
    <property type="term" value="F:cellulase activity"/>
    <property type="evidence" value="ECO:0007669"/>
    <property type="project" value="InterPro"/>
</dbReference>
<dbReference type="Proteomes" id="UP000656042">
    <property type="component" value="Unassembled WGS sequence"/>
</dbReference>
<dbReference type="InterPro" id="IPR035992">
    <property type="entry name" value="Ricin_B-like_lectins"/>
</dbReference>
<dbReference type="Gene3D" id="2.60.120.180">
    <property type="match status" value="1"/>
</dbReference>
<dbReference type="Pfam" id="PF01670">
    <property type="entry name" value="Glyco_hydro_12"/>
    <property type="match status" value="1"/>
</dbReference>
<dbReference type="InterPro" id="IPR000772">
    <property type="entry name" value="Ricin_B_lectin"/>
</dbReference>
<dbReference type="InterPro" id="IPR013319">
    <property type="entry name" value="GH11/12"/>
</dbReference>
<dbReference type="PANTHER" id="PTHR34002">
    <property type="entry name" value="BLR1656 PROTEIN"/>
    <property type="match status" value="1"/>
</dbReference>
<name>A0A8J3FQH8_9ACTN</name>
<dbReference type="InterPro" id="IPR006311">
    <property type="entry name" value="TAT_signal"/>
</dbReference>
<protein>
    <recommendedName>
        <fullName evidence="3">Ricin B lectin domain-containing protein</fullName>
    </recommendedName>
</protein>
<dbReference type="SUPFAM" id="SSF49899">
    <property type="entry name" value="Concanavalin A-like lectins/glucanases"/>
    <property type="match status" value="1"/>
</dbReference>
<dbReference type="PROSITE" id="PS50231">
    <property type="entry name" value="RICIN_B_LECTIN"/>
    <property type="match status" value="1"/>
</dbReference>
<dbReference type="GO" id="GO:0000272">
    <property type="term" value="P:polysaccharide catabolic process"/>
    <property type="evidence" value="ECO:0007669"/>
    <property type="project" value="InterPro"/>
</dbReference>
<organism evidence="4 5">
    <name type="scientific">Mangrovihabitans endophyticus</name>
    <dbReference type="NCBI Taxonomy" id="1751298"/>
    <lineage>
        <taxon>Bacteria</taxon>
        <taxon>Bacillati</taxon>
        <taxon>Actinomycetota</taxon>
        <taxon>Actinomycetes</taxon>
        <taxon>Micromonosporales</taxon>
        <taxon>Micromonosporaceae</taxon>
        <taxon>Mangrovihabitans</taxon>
    </lineage>
</organism>
<evidence type="ECO:0000313" key="4">
    <source>
        <dbReference type="EMBL" id="GGL00937.1"/>
    </source>
</evidence>
<keyword evidence="2" id="KW-0732">Signal</keyword>
<sequence length="397" mass="41250">MSSHLRSLLRVLAVTAASVAVGVVAAPSAHADTAICDKYGSAPLQGGKYIVQNNNWGDDTTQCINVTGSGFQLTRSDHNKPTNGAPGSYPSVFAGCHYSLCSSGSGLPMPVSSPAFQNVTTSVAMSFAGGQWDAAYDIWFDPTARTDGQNTGAELMVWLNHAGAPQPVGSRVATINLAGGTWDVWFGNIGWNVVSYVRTAGTGSISFAVRDFYNDMLRRGYAQNSWYLTSVQAGFEPWQGGAGLAVNTFTYSTSGGGGGGGGGGGTAQAIVGQGSGRCVDVDAQGTADGTKVQLWDCNGSGAQKWVRTGNTFVNPQSGKCLDVRGQGTVNGTQVWLWSCLGNPAQQWTVNGNGTIMNPNSGKCLDATGRGTANGTVLQIWDCFGGGGTQPNQVWSLR</sequence>
<dbReference type="PANTHER" id="PTHR34002:SF9">
    <property type="entry name" value="XYLOGLUCAN-SPECIFIC ENDO-BETA-1,4-GLUCANASE A"/>
    <property type="match status" value="1"/>
</dbReference>
<dbReference type="SMART" id="SM00458">
    <property type="entry name" value="RICIN"/>
    <property type="match status" value="1"/>
</dbReference>
<dbReference type="EMBL" id="BMMX01000018">
    <property type="protein sequence ID" value="GGL00937.1"/>
    <property type="molecule type" value="Genomic_DNA"/>
</dbReference>
<reference evidence="4" key="1">
    <citation type="journal article" date="2014" name="Int. J. Syst. Evol. Microbiol.">
        <title>Complete genome sequence of Corynebacterium casei LMG S-19264T (=DSM 44701T), isolated from a smear-ripened cheese.</title>
        <authorList>
            <consortium name="US DOE Joint Genome Institute (JGI-PGF)"/>
            <person name="Walter F."/>
            <person name="Albersmeier A."/>
            <person name="Kalinowski J."/>
            <person name="Ruckert C."/>
        </authorList>
    </citation>
    <scope>NUCLEOTIDE SEQUENCE</scope>
    <source>
        <strain evidence="4">CGMCC 4.7299</strain>
    </source>
</reference>
<comment type="caution">
    <text evidence="4">The sequence shown here is derived from an EMBL/GenBank/DDBJ whole genome shotgun (WGS) entry which is preliminary data.</text>
</comment>
<evidence type="ECO:0000259" key="3">
    <source>
        <dbReference type="SMART" id="SM00458"/>
    </source>
</evidence>
<dbReference type="InterPro" id="IPR013320">
    <property type="entry name" value="ConA-like_dom_sf"/>
</dbReference>
<reference evidence="4" key="2">
    <citation type="submission" date="2020-09" db="EMBL/GenBank/DDBJ databases">
        <authorList>
            <person name="Sun Q."/>
            <person name="Zhou Y."/>
        </authorList>
    </citation>
    <scope>NUCLEOTIDE SEQUENCE</scope>
    <source>
        <strain evidence="4">CGMCC 4.7299</strain>
    </source>
</reference>
<dbReference type="CDD" id="cd23451">
    <property type="entry name" value="beta-trefoil_Ricin_laminarinase"/>
    <property type="match status" value="1"/>
</dbReference>
<dbReference type="PROSITE" id="PS51318">
    <property type="entry name" value="TAT"/>
    <property type="match status" value="1"/>
</dbReference>
<proteinExistence type="inferred from homology"/>
<dbReference type="AlphaFoldDB" id="A0A8J3FQH8"/>
<evidence type="ECO:0000313" key="5">
    <source>
        <dbReference type="Proteomes" id="UP000656042"/>
    </source>
</evidence>
<feature type="chain" id="PRO_5035314679" description="Ricin B lectin domain-containing protein" evidence="2">
    <location>
        <begin position="32"/>
        <end position="397"/>
    </location>
</feature>
<feature type="signal peptide" evidence="2">
    <location>
        <begin position="1"/>
        <end position="31"/>
    </location>
</feature>
<evidence type="ECO:0000256" key="1">
    <source>
        <dbReference type="ARBA" id="ARBA00005519"/>
    </source>
</evidence>